<dbReference type="PANTHER" id="PTHR34174:SF1">
    <property type="entry name" value="CENTRIOLAR AND CILIOGENESIS-ASSOCIATED PROTEIN HYLS1"/>
    <property type="match status" value="1"/>
</dbReference>
<dbReference type="EMBL" id="CAJPWZ010000534">
    <property type="protein sequence ID" value="CAG2195820.1"/>
    <property type="molecule type" value="Genomic_DNA"/>
</dbReference>
<name>A0A8S3QHP3_MYTED</name>
<dbReference type="GO" id="GO:0005814">
    <property type="term" value="C:centriole"/>
    <property type="evidence" value="ECO:0007669"/>
    <property type="project" value="TreeGrafter"/>
</dbReference>
<dbReference type="GO" id="GO:0097730">
    <property type="term" value="C:non-motile cilium"/>
    <property type="evidence" value="ECO:0007669"/>
    <property type="project" value="TreeGrafter"/>
</dbReference>
<accession>A0A8S3QHP3</accession>
<dbReference type="GO" id="GO:0060271">
    <property type="term" value="P:cilium assembly"/>
    <property type="evidence" value="ECO:0007669"/>
    <property type="project" value="TreeGrafter"/>
</dbReference>
<protein>
    <submittedName>
        <fullName evidence="1">Uncharacterized protein</fullName>
    </submittedName>
</protein>
<comment type="caution">
    <text evidence="1">The sequence shown here is derived from an EMBL/GenBank/DDBJ whole genome shotgun (WGS) entry which is preliminary data.</text>
</comment>
<gene>
    <name evidence="1" type="ORF">MEDL_10742</name>
</gene>
<evidence type="ECO:0000313" key="2">
    <source>
        <dbReference type="Proteomes" id="UP000683360"/>
    </source>
</evidence>
<dbReference type="PANTHER" id="PTHR34174">
    <property type="entry name" value="HYDROLETHALUS SYNDROME PROTEIN 1"/>
    <property type="match status" value="1"/>
</dbReference>
<evidence type="ECO:0000313" key="1">
    <source>
        <dbReference type="EMBL" id="CAG2195820.1"/>
    </source>
</evidence>
<sequence>MLDEVPETYALSEILELSSHFAIDGDILLNEWTSFCELIGEKAVKIEQSWLVSMFITKMDEEEDVNFTDDEIRDELSKLGYGNVPHQRFEEFKTDLRSLIKHERSKLSSQNTSMSSYIADTTGSVAGIPSRRRHPLEETQVSHDAPGFLEYRGTSNIGKENRYADSHRKPYVTDPARGNFCLYDSTTDTSQIQIRDDISETDSERRLVKRKVLRKKKDGSKVIDESVTESEAGSLSDIHDRLKELGIRDDERRSISQE</sequence>
<proteinExistence type="predicted"/>
<organism evidence="1 2">
    <name type="scientific">Mytilus edulis</name>
    <name type="common">Blue mussel</name>
    <dbReference type="NCBI Taxonomy" id="6550"/>
    <lineage>
        <taxon>Eukaryota</taxon>
        <taxon>Metazoa</taxon>
        <taxon>Spiralia</taxon>
        <taxon>Lophotrochozoa</taxon>
        <taxon>Mollusca</taxon>
        <taxon>Bivalvia</taxon>
        <taxon>Autobranchia</taxon>
        <taxon>Pteriomorphia</taxon>
        <taxon>Mytilida</taxon>
        <taxon>Mytiloidea</taxon>
        <taxon>Mytilidae</taxon>
        <taxon>Mytilinae</taxon>
        <taxon>Mytilus</taxon>
    </lineage>
</organism>
<dbReference type="Proteomes" id="UP000683360">
    <property type="component" value="Unassembled WGS sequence"/>
</dbReference>
<dbReference type="AlphaFoldDB" id="A0A8S3QHP3"/>
<dbReference type="InterPro" id="IPR052319">
    <property type="entry name" value="Centriolar_ciliogenesis_assoc"/>
</dbReference>
<dbReference type="OrthoDB" id="6343432at2759"/>
<reference evidence="1" key="1">
    <citation type="submission" date="2021-03" db="EMBL/GenBank/DDBJ databases">
        <authorList>
            <person name="Bekaert M."/>
        </authorList>
    </citation>
    <scope>NUCLEOTIDE SEQUENCE</scope>
</reference>
<keyword evidence="2" id="KW-1185">Reference proteome</keyword>